<organism evidence="7 8">
    <name type="scientific">Acropora cervicornis</name>
    <name type="common">Staghorn coral</name>
    <dbReference type="NCBI Taxonomy" id="6130"/>
    <lineage>
        <taxon>Eukaryota</taxon>
        <taxon>Metazoa</taxon>
        <taxon>Cnidaria</taxon>
        <taxon>Anthozoa</taxon>
        <taxon>Hexacorallia</taxon>
        <taxon>Scleractinia</taxon>
        <taxon>Astrocoeniina</taxon>
        <taxon>Acroporidae</taxon>
        <taxon>Acropora</taxon>
    </lineage>
</organism>
<evidence type="ECO:0000313" key="7">
    <source>
        <dbReference type="EMBL" id="KAK2569431.1"/>
    </source>
</evidence>
<dbReference type="InterPro" id="IPR003599">
    <property type="entry name" value="Ig_sub"/>
</dbReference>
<dbReference type="FunFam" id="2.60.40.10:FF:000107">
    <property type="entry name" value="Myosin, light chain kinase a"/>
    <property type="match status" value="1"/>
</dbReference>
<dbReference type="PANTHER" id="PTHR44427:SF5">
    <property type="entry name" value="V-SET AND IMMUNOGLOBULIN DOMAIN-CONTAINING PROTEIN 10-LIKE"/>
    <property type="match status" value="1"/>
</dbReference>
<keyword evidence="8" id="KW-1185">Reference proteome</keyword>
<feature type="transmembrane region" description="Helical" evidence="4">
    <location>
        <begin position="335"/>
        <end position="358"/>
    </location>
</feature>
<dbReference type="PROSITE" id="PS50835">
    <property type="entry name" value="IG_LIKE"/>
    <property type="match status" value="2"/>
</dbReference>
<reference evidence="7" key="1">
    <citation type="journal article" date="2023" name="G3 (Bethesda)">
        <title>Whole genome assembly and annotation of the endangered Caribbean coral Acropora cervicornis.</title>
        <authorList>
            <person name="Selwyn J.D."/>
            <person name="Vollmer S.V."/>
        </authorList>
    </citation>
    <scope>NUCLEOTIDE SEQUENCE</scope>
    <source>
        <strain evidence="7">K2</strain>
    </source>
</reference>
<reference evidence="7" key="2">
    <citation type="journal article" date="2023" name="Science">
        <title>Genomic signatures of disease resistance in endangered staghorn corals.</title>
        <authorList>
            <person name="Vollmer S.V."/>
            <person name="Selwyn J.D."/>
            <person name="Despard B.A."/>
            <person name="Roesel C.L."/>
        </authorList>
    </citation>
    <scope>NUCLEOTIDE SEQUENCE</scope>
    <source>
        <strain evidence="7">K2</strain>
    </source>
</reference>
<evidence type="ECO:0000256" key="4">
    <source>
        <dbReference type="SAM" id="Phobius"/>
    </source>
</evidence>
<name>A0AAD9VCI7_ACRCE</name>
<feature type="signal peptide" evidence="5">
    <location>
        <begin position="1"/>
        <end position="18"/>
    </location>
</feature>
<evidence type="ECO:0000313" key="8">
    <source>
        <dbReference type="Proteomes" id="UP001249851"/>
    </source>
</evidence>
<feature type="chain" id="PRO_5042019696" evidence="5">
    <location>
        <begin position="19"/>
        <end position="482"/>
    </location>
</feature>
<dbReference type="Proteomes" id="UP001249851">
    <property type="component" value="Unassembled WGS sequence"/>
</dbReference>
<protein>
    <submittedName>
        <fullName evidence="7">Hemicentin-1</fullName>
    </submittedName>
</protein>
<keyword evidence="2" id="KW-0325">Glycoprotein</keyword>
<proteinExistence type="predicted"/>
<dbReference type="InterPro" id="IPR007110">
    <property type="entry name" value="Ig-like_dom"/>
</dbReference>
<feature type="domain" description="Ig-like" evidence="6">
    <location>
        <begin position="132"/>
        <end position="219"/>
    </location>
</feature>
<dbReference type="EMBL" id="JARQWQ010000010">
    <property type="protein sequence ID" value="KAK2569431.1"/>
    <property type="molecule type" value="Genomic_DNA"/>
</dbReference>
<keyword evidence="1 5" id="KW-0732">Signal</keyword>
<dbReference type="Pfam" id="PF13927">
    <property type="entry name" value="Ig_3"/>
    <property type="match status" value="2"/>
</dbReference>
<dbReference type="SMART" id="SM00409">
    <property type="entry name" value="IG"/>
    <property type="match status" value="3"/>
</dbReference>
<evidence type="ECO:0000256" key="1">
    <source>
        <dbReference type="ARBA" id="ARBA00022729"/>
    </source>
</evidence>
<dbReference type="SUPFAM" id="SSF48726">
    <property type="entry name" value="Immunoglobulin"/>
    <property type="match status" value="2"/>
</dbReference>
<dbReference type="AlphaFoldDB" id="A0AAD9VCI7"/>
<keyword evidence="4" id="KW-1133">Transmembrane helix</keyword>
<keyword evidence="3" id="KW-0393">Immunoglobulin domain</keyword>
<dbReference type="InterPro" id="IPR036179">
    <property type="entry name" value="Ig-like_dom_sf"/>
</dbReference>
<dbReference type="InterPro" id="IPR013783">
    <property type="entry name" value="Ig-like_fold"/>
</dbReference>
<dbReference type="InterPro" id="IPR003598">
    <property type="entry name" value="Ig_sub2"/>
</dbReference>
<evidence type="ECO:0000256" key="2">
    <source>
        <dbReference type="ARBA" id="ARBA00023180"/>
    </source>
</evidence>
<evidence type="ECO:0000256" key="5">
    <source>
        <dbReference type="SAM" id="SignalP"/>
    </source>
</evidence>
<dbReference type="PANTHER" id="PTHR44427">
    <property type="entry name" value="CARCINOEMBRYONIC ANTIGEN-RELATED CELL ADHESION MOLECULE 19"/>
    <property type="match status" value="1"/>
</dbReference>
<accession>A0AAD9VCI7</accession>
<gene>
    <name evidence="7" type="ORF">P5673_006358</name>
</gene>
<keyword evidence="4" id="KW-0472">Membrane</keyword>
<keyword evidence="4" id="KW-0812">Transmembrane</keyword>
<dbReference type="SMART" id="SM00408">
    <property type="entry name" value="IGc2"/>
    <property type="match status" value="2"/>
</dbReference>
<dbReference type="InterPro" id="IPR050831">
    <property type="entry name" value="CEA_cell_adhesion"/>
</dbReference>
<evidence type="ECO:0000259" key="6">
    <source>
        <dbReference type="PROSITE" id="PS50835"/>
    </source>
</evidence>
<sequence length="482" mass="54426">MLFYIVPLMCVFFKLSSAGSSCSQARDDDFADPFLPTVELKIIEFPNENILPIGYNITIACISNTSNTRGELVDLPFWIQFYYNSPVKVLHYCGGSDNATKEDSGNYSCWAVTQRLCAFRKIELHFREPKEPIFTVDLPNEMRTIRGNKDTLTCQASGTPRPVITWFKNGRLLRSPSIKGTKAYSTLTFDPISISDQGNYWCEASNVFGSKKTSTVAVSVLMKPVIRIHPKNVSASLNDGDITLECAAEGSPNPVITWLKNNTTMVSETSNTQNGTMSFLTIIIHKKMKTENYRCMASNSFGIAFSQTATVYLLEEGNDQSEADAQAFSSYSWSFLWPTVSIAVAVLLLLLCVILAVFKHKQWKKDSYLLTNEIARDRELFQLKIRNGMDIIPQLRLSQAINTSTNSSQERTVSTTDDHERYVQIMRHTNNRNWEIPRDRIIIPQEKLGGEDLRVENKGIYLRSDRHQLPVAVKQVKSESCA</sequence>
<dbReference type="CDD" id="cd00096">
    <property type="entry name" value="Ig"/>
    <property type="match status" value="1"/>
</dbReference>
<evidence type="ECO:0000256" key="3">
    <source>
        <dbReference type="ARBA" id="ARBA00023319"/>
    </source>
</evidence>
<feature type="domain" description="Ig-like" evidence="6">
    <location>
        <begin position="224"/>
        <end position="312"/>
    </location>
</feature>
<comment type="caution">
    <text evidence="7">The sequence shown here is derived from an EMBL/GenBank/DDBJ whole genome shotgun (WGS) entry which is preliminary data.</text>
</comment>
<dbReference type="Gene3D" id="2.60.40.10">
    <property type="entry name" value="Immunoglobulins"/>
    <property type="match status" value="2"/>
</dbReference>